<gene>
    <name evidence="1" type="ORF">ACFPRA_21020</name>
</gene>
<proteinExistence type="predicted"/>
<name>A0ABW0TPE2_9BACL</name>
<accession>A0ABW0TPE2</accession>
<protein>
    <recommendedName>
        <fullName evidence="3">Peptidase C39-like domain-containing protein</fullName>
    </recommendedName>
</protein>
<dbReference type="Proteomes" id="UP001596109">
    <property type="component" value="Unassembled WGS sequence"/>
</dbReference>
<evidence type="ECO:0000313" key="2">
    <source>
        <dbReference type="Proteomes" id="UP001596109"/>
    </source>
</evidence>
<comment type="caution">
    <text evidence="1">The sequence shown here is derived from an EMBL/GenBank/DDBJ whole genome shotgun (WGS) entry which is preliminary data.</text>
</comment>
<evidence type="ECO:0000313" key="1">
    <source>
        <dbReference type="EMBL" id="MFC5591371.1"/>
    </source>
</evidence>
<reference evidence="2" key="1">
    <citation type="journal article" date="2019" name="Int. J. Syst. Evol. Microbiol.">
        <title>The Global Catalogue of Microorganisms (GCM) 10K type strain sequencing project: providing services to taxonomists for standard genome sequencing and annotation.</title>
        <authorList>
            <consortium name="The Broad Institute Genomics Platform"/>
            <consortium name="The Broad Institute Genome Sequencing Center for Infectious Disease"/>
            <person name="Wu L."/>
            <person name="Ma J."/>
        </authorList>
    </citation>
    <scope>NUCLEOTIDE SEQUENCE [LARGE SCALE GENOMIC DNA]</scope>
    <source>
        <strain evidence="2">CGMCC 4.1434</strain>
    </source>
</reference>
<dbReference type="EMBL" id="JBHSNO010000016">
    <property type="protein sequence ID" value="MFC5591371.1"/>
    <property type="molecule type" value="Genomic_DNA"/>
</dbReference>
<sequence length="170" mass="19841">MKTLLNIQGKSQFDQDIQAAYRPSACGPVTAFVILQYHFPSACRYNVNELYRLLGGTKIGLFKWRFIRNMRKLLGAAWLVAECDIEEAIRQIDSGRIVAAKFDKWFNFRWRGSYAFDYHWVPVIGYEKVNDDLRLIIHDNGGRNRPSQVRHISYKRNKPVLSFVKVEPKS</sequence>
<organism evidence="1 2">
    <name type="scientific">Sporosarcina soli</name>
    <dbReference type="NCBI Taxonomy" id="334736"/>
    <lineage>
        <taxon>Bacteria</taxon>
        <taxon>Bacillati</taxon>
        <taxon>Bacillota</taxon>
        <taxon>Bacilli</taxon>
        <taxon>Bacillales</taxon>
        <taxon>Caryophanaceae</taxon>
        <taxon>Sporosarcina</taxon>
    </lineage>
</organism>
<dbReference type="RefSeq" id="WP_381439083.1">
    <property type="nucleotide sequence ID" value="NZ_JBHSNO010000016.1"/>
</dbReference>
<evidence type="ECO:0008006" key="3">
    <source>
        <dbReference type="Google" id="ProtNLM"/>
    </source>
</evidence>
<keyword evidence="2" id="KW-1185">Reference proteome</keyword>